<sequence>MNAHNKTHFTHANINCALKDSSCDSPISKNLIVIRLASNASSSSTKVFKCPHKKNDSIFTQWFTLTQDHKGLSKLVMRLSAKFLPKKGKAQWVLKRGSDILTR</sequence>
<gene>
    <name evidence="1" type="ORF">H5410_046515</name>
</gene>
<evidence type="ECO:0000313" key="1">
    <source>
        <dbReference type="EMBL" id="KAG5586081.1"/>
    </source>
</evidence>
<name>A0A9J5XCG5_SOLCO</name>
<dbReference type="EMBL" id="JACXVP010000009">
    <property type="protein sequence ID" value="KAG5586081.1"/>
    <property type="molecule type" value="Genomic_DNA"/>
</dbReference>
<protein>
    <submittedName>
        <fullName evidence="1">Uncharacterized protein</fullName>
    </submittedName>
</protein>
<organism evidence="1 2">
    <name type="scientific">Solanum commersonii</name>
    <name type="common">Commerson's wild potato</name>
    <name type="synonym">Commerson's nightshade</name>
    <dbReference type="NCBI Taxonomy" id="4109"/>
    <lineage>
        <taxon>Eukaryota</taxon>
        <taxon>Viridiplantae</taxon>
        <taxon>Streptophyta</taxon>
        <taxon>Embryophyta</taxon>
        <taxon>Tracheophyta</taxon>
        <taxon>Spermatophyta</taxon>
        <taxon>Magnoliopsida</taxon>
        <taxon>eudicotyledons</taxon>
        <taxon>Gunneridae</taxon>
        <taxon>Pentapetalae</taxon>
        <taxon>asterids</taxon>
        <taxon>lamiids</taxon>
        <taxon>Solanales</taxon>
        <taxon>Solanaceae</taxon>
        <taxon>Solanoideae</taxon>
        <taxon>Solaneae</taxon>
        <taxon>Solanum</taxon>
    </lineage>
</organism>
<keyword evidence="2" id="KW-1185">Reference proteome</keyword>
<reference evidence="1 2" key="1">
    <citation type="submission" date="2020-09" db="EMBL/GenBank/DDBJ databases">
        <title>De no assembly of potato wild relative species, Solanum commersonii.</title>
        <authorList>
            <person name="Cho K."/>
        </authorList>
    </citation>
    <scope>NUCLEOTIDE SEQUENCE [LARGE SCALE GENOMIC DNA]</scope>
    <source>
        <strain evidence="1">LZ3.2</strain>
        <tissue evidence="1">Leaf</tissue>
    </source>
</reference>
<comment type="caution">
    <text evidence="1">The sequence shown here is derived from an EMBL/GenBank/DDBJ whole genome shotgun (WGS) entry which is preliminary data.</text>
</comment>
<evidence type="ECO:0000313" key="2">
    <source>
        <dbReference type="Proteomes" id="UP000824120"/>
    </source>
</evidence>
<proteinExistence type="predicted"/>
<dbReference type="Proteomes" id="UP000824120">
    <property type="component" value="Chromosome 9"/>
</dbReference>
<accession>A0A9J5XCG5</accession>
<dbReference type="AlphaFoldDB" id="A0A9J5XCG5"/>